<dbReference type="Proteomes" id="UP000248882">
    <property type="component" value="Unassembled WGS sequence"/>
</dbReference>
<dbReference type="SUPFAM" id="SSF102829">
    <property type="entry name" value="Cell division protein ZapA-like"/>
    <property type="match status" value="1"/>
</dbReference>
<dbReference type="OrthoDB" id="1495773at2"/>
<reference evidence="1 2" key="1">
    <citation type="submission" date="2018-06" db="EMBL/GenBank/DDBJ databases">
        <title>Genomic Encyclopedia of Archaeal and Bacterial Type Strains, Phase II (KMG-II): from individual species to whole genera.</title>
        <authorList>
            <person name="Goeker M."/>
        </authorList>
    </citation>
    <scope>NUCLEOTIDE SEQUENCE [LARGE SCALE GENOMIC DNA]</scope>
    <source>
        <strain evidence="1 2">DSM 19830</strain>
    </source>
</reference>
<dbReference type="AlphaFoldDB" id="A0A2W7QQ66"/>
<comment type="caution">
    <text evidence="1">The sequence shown here is derived from an EMBL/GenBank/DDBJ whole genome shotgun (WGS) entry which is preliminary data.</text>
</comment>
<dbReference type="InterPro" id="IPR036192">
    <property type="entry name" value="Cell_div_ZapA-like_sf"/>
</dbReference>
<evidence type="ECO:0000313" key="1">
    <source>
        <dbReference type="EMBL" id="PZX49426.1"/>
    </source>
</evidence>
<sequence>METTLAIRLKIGDREYPMRVKIEDESKIRHAGKLINEKLRKYKEEYGLDDNQDLLAMVAFDCMVESLETSQVNTDDSEHIKSSISHINALLAKAL</sequence>
<organism evidence="1 2">
    <name type="scientific">Algoriphagus chordae</name>
    <dbReference type="NCBI Taxonomy" id="237019"/>
    <lineage>
        <taxon>Bacteria</taxon>
        <taxon>Pseudomonadati</taxon>
        <taxon>Bacteroidota</taxon>
        <taxon>Cytophagia</taxon>
        <taxon>Cytophagales</taxon>
        <taxon>Cyclobacteriaceae</taxon>
        <taxon>Algoriphagus</taxon>
    </lineage>
</organism>
<dbReference type="Pfam" id="PF05164">
    <property type="entry name" value="ZapA"/>
    <property type="match status" value="1"/>
</dbReference>
<dbReference type="EMBL" id="QKZT01000015">
    <property type="protein sequence ID" value="PZX49426.1"/>
    <property type="molecule type" value="Genomic_DNA"/>
</dbReference>
<proteinExistence type="predicted"/>
<evidence type="ECO:0000313" key="2">
    <source>
        <dbReference type="Proteomes" id="UP000248882"/>
    </source>
</evidence>
<dbReference type="InterPro" id="IPR007838">
    <property type="entry name" value="Cell_div_ZapA-like"/>
</dbReference>
<name>A0A2W7QQ66_9BACT</name>
<keyword evidence="1" id="KW-0132">Cell division</keyword>
<dbReference type="RefSeq" id="WP_111321231.1">
    <property type="nucleotide sequence ID" value="NZ_QKZT01000015.1"/>
</dbReference>
<keyword evidence="1" id="KW-0131">Cell cycle</keyword>
<keyword evidence="2" id="KW-1185">Reference proteome</keyword>
<accession>A0A2W7QQ66</accession>
<dbReference type="GO" id="GO:0051301">
    <property type="term" value="P:cell division"/>
    <property type="evidence" value="ECO:0007669"/>
    <property type="project" value="UniProtKB-KW"/>
</dbReference>
<gene>
    <name evidence="1" type="ORF">LV85_03217</name>
</gene>
<protein>
    <submittedName>
        <fullName evidence="1">Cell division protein ZapA</fullName>
    </submittedName>
</protein>